<reference evidence="1" key="2">
    <citation type="submission" date="2003-05" db="EMBL/GenBank/DDBJ databases">
        <authorList>
            <person name="Buell C.R."/>
            <person name="Wing R.A."/>
            <person name="McCombie W.R."/>
            <person name="Messing J."/>
            <person name="Yuan Q."/>
            <person name="Ouyang S."/>
        </authorList>
    </citation>
    <scope>NUCLEOTIDE SEQUENCE</scope>
</reference>
<name>Q33AL9_ORYSJ</name>
<accession>Q33AL9</accession>
<dbReference type="PANTHER" id="PTHR46148">
    <property type="entry name" value="CHROMO DOMAIN-CONTAINING PROTEIN"/>
    <property type="match status" value="1"/>
</dbReference>
<evidence type="ECO:0000313" key="1">
    <source>
        <dbReference type="EMBL" id="ABB46906.1"/>
    </source>
</evidence>
<gene>
    <name evidence="1" type="ordered locus">LOC_Os10g09300</name>
</gene>
<protein>
    <submittedName>
        <fullName evidence="1">Retrotransposon protein, putative, Ty3-gypsy subclass</fullName>
    </submittedName>
</protein>
<sequence length="142" mass="16101">MAGIHDVFHVSQLKKCLRVPTEEADPEHIELQKDLTYVEKPVRILVVNKRNTRNRIIRFCKVRQVEERPVRSFAAAAIRRSVAVNIEPSRAAVKFVVGLRSPSFVVVLCFVSDVPEESVYVEEGSKAFEEAQGKSHRSQTTL</sequence>
<reference evidence="1" key="1">
    <citation type="journal article" date="2003" name="Science">
        <title>In-depth view of structure, activity, and evolution of rice chromosome 10.</title>
        <authorList>
            <consortium name="Rice Chromosome 10 Sequencing Consortium"/>
        </authorList>
    </citation>
    <scope>NUCLEOTIDE SEQUENCE [LARGE SCALE GENOMIC DNA]</scope>
</reference>
<proteinExistence type="predicted"/>
<reference evidence="1" key="3">
    <citation type="submission" date="2006-07" db="EMBL/GenBank/DDBJ databases">
        <authorList>
            <person name="Buell R."/>
        </authorList>
    </citation>
    <scope>NUCLEOTIDE SEQUENCE</scope>
</reference>
<dbReference type="EMBL" id="DP000086">
    <property type="protein sequence ID" value="ABB46906.1"/>
    <property type="molecule type" value="Genomic_DNA"/>
</dbReference>
<dbReference type="PANTHER" id="PTHR46148:SF57">
    <property type="entry name" value="OS12G0499874 PROTEIN"/>
    <property type="match status" value="1"/>
</dbReference>
<dbReference type="AlphaFoldDB" id="Q33AL9"/>
<organism evidence="1">
    <name type="scientific">Oryza sativa subsp. japonica</name>
    <name type="common">Rice</name>
    <dbReference type="NCBI Taxonomy" id="39947"/>
    <lineage>
        <taxon>Eukaryota</taxon>
        <taxon>Viridiplantae</taxon>
        <taxon>Streptophyta</taxon>
        <taxon>Embryophyta</taxon>
        <taxon>Tracheophyta</taxon>
        <taxon>Spermatophyta</taxon>
        <taxon>Magnoliopsida</taxon>
        <taxon>Liliopsida</taxon>
        <taxon>Poales</taxon>
        <taxon>Poaceae</taxon>
        <taxon>BOP clade</taxon>
        <taxon>Oryzoideae</taxon>
        <taxon>Oryzeae</taxon>
        <taxon>Oryzinae</taxon>
        <taxon>Oryza</taxon>
        <taxon>Oryza sativa</taxon>
    </lineage>
</organism>